<feature type="domain" description="Tetrapyrrole methylase" evidence="7">
    <location>
        <begin position="4"/>
        <end position="203"/>
    </location>
</feature>
<keyword evidence="2 6" id="KW-0698">rRNA processing</keyword>
<keyword evidence="5 6" id="KW-0949">S-adenosyl-L-methionine</keyword>
<evidence type="ECO:0000256" key="2">
    <source>
        <dbReference type="ARBA" id="ARBA00022552"/>
    </source>
</evidence>
<gene>
    <name evidence="6 8" type="primary">rsmI</name>
    <name evidence="8" type="ORF">I0Q91_12880</name>
</gene>
<protein>
    <recommendedName>
        <fullName evidence="6">Ribosomal RNA small subunit methyltransferase I</fullName>
        <ecNumber evidence="6">2.1.1.198</ecNumber>
    </recommendedName>
    <alternativeName>
        <fullName evidence="6">16S rRNA 2'-O-ribose C1402 methyltransferase</fullName>
    </alternativeName>
    <alternativeName>
        <fullName evidence="6">rRNA (cytidine-2'-O-)-methyltransferase RsmI</fullName>
    </alternativeName>
</protein>
<evidence type="ECO:0000259" key="7">
    <source>
        <dbReference type="Pfam" id="PF00590"/>
    </source>
</evidence>
<dbReference type="InterPro" id="IPR014777">
    <property type="entry name" value="4pyrrole_Mease_sub1"/>
</dbReference>
<dbReference type="InterPro" id="IPR035996">
    <property type="entry name" value="4pyrrol_Methylase_sf"/>
</dbReference>
<keyword evidence="4 6" id="KW-0808">Transferase</keyword>
<evidence type="ECO:0000256" key="6">
    <source>
        <dbReference type="HAMAP-Rule" id="MF_01877"/>
    </source>
</evidence>
<dbReference type="HAMAP" id="MF_01877">
    <property type="entry name" value="16SrRNA_methyltr_I"/>
    <property type="match status" value="1"/>
</dbReference>
<proteinExistence type="inferred from homology"/>
<dbReference type="Gene3D" id="3.40.1010.10">
    <property type="entry name" value="Cobalt-precorrin-4 Transmethylase, Domain 1"/>
    <property type="match status" value="1"/>
</dbReference>
<keyword evidence="9" id="KW-1185">Reference proteome</keyword>
<dbReference type="InterPro" id="IPR000878">
    <property type="entry name" value="4pyrrol_Mease"/>
</dbReference>
<evidence type="ECO:0000256" key="5">
    <source>
        <dbReference type="ARBA" id="ARBA00022691"/>
    </source>
</evidence>
<reference evidence="8" key="1">
    <citation type="submission" date="2020-11" db="EMBL/GenBank/DDBJ databases">
        <title>Halonatronomonas betainensis gen. nov., sp. nov. a novel haloalkaliphilic representative of the family Halanaerobiacae capable of betaine degradation.</title>
        <authorList>
            <person name="Boltyanskaya Y."/>
            <person name="Kevbrin V."/>
            <person name="Detkova E."/>
            <person name="Grouzdev D.S."/>
            <person name="Koziaeva V."/>
            <person name="Zhilina T."/>
        </authorList>
    </citation>
    <scope>NUCLEOTIDE SEQUENCE</scope>
    <source>
        <strain evidence="8">Z-7014</strain>
    </source>
</reference>
<keyword evidence="3 6" id="KW-0489">Methyltransferase</keyword>
<dbReference type="PIRSF" id="PIRSF005917">
    <property type="entry name" value="MTase_YraL"/>
    <property type="match status" value="1"/>
</dbReference>
<dbReference type="AlphaFoldDB" id="A0A931B055"/>
<evidence type="ECO:0000313" key="8">
    <source>
        <dbReference type="EMBL" id="MBF8437978.1"/>
    </source>
</evidence>
<dbReference type="Gene3D" id="3.30.950.10">
    <property type="entry name" value="Methyltransferase, Cobalt-precorrin-4 Transmethylase, Domain 2"/>
    <property type="match status" value="1"/>
</dbReference>
<dbReference type="NCBIfam" id="TIGR00096">
    <property type="entry name" value="16S rRNA (cytidine(1402)-2'-O)-methyltransferase"/>
    <property type="match status" value="1"/>
</dbReference>
<dbReference type="InterPro" id="IPR018063">
    <property type="entry name" value="SAM_MeTrfase_RsmI_CS"/>
</dbReference>
<evidence type="ECO:0000256" key="4">
    <source>
        <dbReference type="ARBA" id="ARBA00022679"/>
    </source>
</evidence>
<sequence length="286" mass="32186">MRGKLYICPTPIGNLEDITYRTIRTLKEVDLIACEDTRRTGRLLKHFEIDNDLISYHEHNEKMRTEEIIGKLKMNQDIALVSDAGMPGLSDPGEILIKAVVNEGVEVIPLPGPSAAIPALVASGFATGRFVFEGFLPRKGQERKDRLASIKLDERTTIIYESPYRTQDTIADLADIMADREIALIREISKIHEEKIYGTAAEIKEKIFDREIKGEIVIVISGNQSLSEKEKLTDLSILEHLELLIENGYTKKKAIKEVSKIRGLPKSEVYKEAIAIDARPEFRDGN</sequence>
<keyword evidence="1 6" id="KW-0963">Cytoplasm</keyword>
<dbReference type="InterPro" id="IPR008189">
    <property type="entry name" value="rRNA_ssu_MeTfrase_I"/>
</dbReference>
<dbReference type="FunFam" id="3.30.950.10:FF:000002">
    <property type="entry name" value="Ribosomal RNA small subunit methyltransferase I"/>
    <property type="match status" value="1"/>
</dbReference>
<name>A0A931B055_9FIRM</name>
<evidence type="ECO:0000256" key="3">
    <source>
        <dbReference type="ARBA" id="ARBA00022603"/>
    </source>
</evidence>
<dbReference type="FunFam" id="3.40.1010.10:FF:000007">
    <property type="entry name" value="Ribosomal RNA small subunit methyltransferase I"/>
    <property type="match status" value="1"/>
</dbReference>
<dbReference type="Pfam" id="PF00590">
    <property type="entry name" value="TP_methylase"/>
    <property type="match status" value="1"/>
</dbReference>
<dbReference type="PANTHER" id="PTHR46111">
    <property type="entry name" value="RIBOSOMAL RNA SMALL SUBUNIT METHYLTRANSFERASE I"/>
    <property type="match status" value="1"/>
</dbReference>
<dbReference type="Proteomes" id="UP000621436">
    <property type="component" value="Unassembled WGS sequence"/>
</dbReference>
<dbReference type="PANTHER" id="PTHR46111:SF1">
    <property type="entry name" value="RIBOSOMAL RNA SMALL SUBUNIT METHYLTRANSFERASE I"/>
    <property type="match status" value="1"/>
</dbReference>
<dbReference type="InterPro" id="IPR014776">
    <property type="entry name" value="4pyrrole_Mease_sub2"/>
</dbReference>
<dbReference type="RefSeq" id="WP_270455046.1">
    <property type="nucleotide sequence ID" value="NZ_JADPIE010000008.1"/>
</dbReference>
<dbReference type="EC" id="2.1.1.198" evidence="6"/>
<comment type="caution">
    <text evidence="8">The sequence shown here is derived from an EMBL/GenBank/DDBJ whole genome shotgun (WGS) entry which is preliminary data.</text>
</comment>
<comment type="function">
    <text evidence="6">Catalyzes the 2'-O-methylation of the ribose of cytidine 1402 (C1402) in 16S rRNA.</text>
</comment>
<comment type="subcellular location">
    <subcellularLocation>
        <location evidence="6">Cytoplasm</location>
    </subcellularLocation>
</comment>
<dbReference type="GO" id="GO:0005737">
    <property type="term" value="C:cytoplasm"/>
    <property type="evidence" value="ECO:0007669"/>
    <property type="project" value="UniProtKB-SubCell"/>
</dbReference>
<comment type="catalytic activity">
    <reaction evidence="6">
        <text>cytidine(1402) in 16S rRNA + S-adenosyl-L-methionine = 2'-O-methylcytidine(1402) in 16S rRNA + S-adenosyl-L-homocysteine + H(+)</text>
        <dbReference type="Rhea" id="RHEA:42924"/>
        <dbReference type="Rhea" id="RHEA-COMP:10285"/>
        <dbReference type="Rhea" id="RHEA-COMP:10286"/>
        <dbReference type="ChEBI" id="CHEBI:15378"/>
        <dbReference type="ChEBI" id="CHEBI:57856"/>
        <dbReference type="ChEBI" id="CHEBI:59789"/>
        <dbReference type="ChEBI" id="CHEBI:74495"/>
        <dbReference type="ChEBI" id="CHEBI:82748"/>
        <dbReference type="EC" id="2.1.1.198"/>
    </reaction>
</comment>
<dbReference type="GO" id="GO:0070677">
    <property type="term" value="F:rRNA (cytosine-2'-O-)-methyltransferase activity"/>
    <property type="evidence" value="ECO:0007669"/>
    <property type="project" value="UniProtKB-UniRule"/>
</dbReference>
<dbReference type="EMBL" id="JADPIE010000008">
    <property type="protein sequence ID" value="MBF8437978.1"/>
    <property type="molecule type" value="Genomic_DNA"/>
</dbReference>
<comment type="similarity">
    <text evidence="6">Belongs to the methyltransferase superfamily. RsmI family.</text>
</comment>
<accession>A0A931B055</accession>
<evidence type="ECO:0000256" key="1">
    <source>
        <dbReference type="ARBA" id="ARBA00022490"/>
    </source>
</evidence>
<evidence type="ECO:0000313" key="9">
    <source>
        <dbReference type="Proteomes" id="UP000621436"/>
    </source>
</evidence>
<organism evidence="8 9">
    <name type="scientific">Halonatronomonas betaini</name>
    <dbReference type="NCBI Taxonomy" id="2778430"/>
    <lineage>
        <taxon>Bacteria</taxon>
        <taxon>Bacillati</taxon>
        <taxon>Bacillota</taxon>
        <taxon>Clostridia</taxon>
        <taxon>Halanaerobiales</taxon>
        <taxon>Halarsenatibacteraceae</taxon>
        <taxon>Halonatronomonas</taxon>
    </lineage>
</organism>
<dbReference type="SUPFAM" id="SSF53790">
    <property type="entry name" value="Tetrapyrrole methylase"/>
    <property type="match status" value="1"/>
</dbReference>
<dbReference type="PROSITE" id="PS01296">
    <property type="entry name" value="RSMI"/>
    <property type="match status" value="1"/>
</dbReference>
<dbReference type="CDD" id="cd11648">
    <property type="entry name" value="RsmI"/>
    <property type="match status" value="1"/>
</dbReference>